<feature type="transmembrane region" description="Helical" evidence="2">
    <location>
        <begin position="6"/>
        <end position="22"/>
    </location>
</feature>
<dbReference type="Proteomes" id="UP000092460">
    <property type="component" value="Unassembled WGS sequence"/>
</dbReference>
<evidence type="ECO:0000313" key="4">
    <source>
        <dbReference type="Proteomes" id="UP000092460"/>
    </source>
</evidence>
<feature type="region of interest" description="Disordered" evidence="1">
    <location>
        <begin position="158"/>
        <end position="211"/>
    </location>
</feature>
<keyword evidence="2" id="KW-1133">Transmembrane helix</keyword>
<organism evidence="3 4">
    <name type="scientific">Glossina palpalis gambiensis</name>
    <dbReference type="NCBI Taxonomy" id="67801"/>
    <lineage>
        <taxon>Eukaryota</taxon>
        <taxon>Metazoa</taxon>
        <taxon>Ecdysozoa</taxon>
        <taxon>Arthropoda</taxon>
        <taxon>Hexapoda</taxon>
        <taxon>Insecta</taxon>
        <taxon>Pterygota</taxon>
        <taxon>Neoptera</taxon>
        <taxon>Endopterygota</taxon>
        <taxon>Diptera</taxon>
        <taxon>Brachycera</taxon>
        <taxon>Muscomorpha</taxon>
        <taxon>Hippoboscoidea</taxon>
        <taxon>Glossinidae</taxon>
        <taxon>Glossina</taxon>
    </lineage>
</organism>
<dbReference type="EnsemblMetazoa" id="GPPI049178-RA">
    <property type="protein sequence ID" value="GPPI049178-PA"/>
    <property type="gene ID" value="GPPI049178"/>
</dbReference>
<keyword evidence="2" id="KW-0812">Transmembrane</keyword>
<accession>A0A1B0C4U0</accession>
<evidence type="ECO:0000256" key="2">
    <source>
        <dbReference type="SAM" id="Phobius"/>
    </source>
</evidence>
<keyword evidence="2" id="KW-0472">Membrane</keyword>
<keyword evidence="4" id="KW-1185">Reference proteome</keyword>
<reference evidence="4" key="1">
    <citation type="submission" date="2015-01" db="EMBL/GenBank/DDBJ databases">
        <authorList>
            <person name="Aksoy S."/>
            <person name="Warren W."/>
            <person name="Wilson R.K."/>
        </authorList>
    </citation>
    <scope>NUCLEOTIDE SEQUENCE [LARGE SCALE GENOMIC DNA]</scope>
    <source>
        <strain evidence="4">IAEA</strain>
    </source>
</reference>
<dbReference type="STRING" id="67801.A0A1B0C4U0"/>
<dbReference type="VEuPathDB" id="VectorBase:GPPI049178"/>
<evidence type="ECO:0000313" key="3">
    <source>
        <dbReference type="EnsemblMetazoa" id="GPPI049178-PA"/>
    </source>
</evidence>
<name>A0A1B0C4U0_9MUSC</name>
<evidence type="ECO:0000256" key="1">
    <source>
        <dbReference type="SAM" id="MobiDB-lite"/>
    </source>
</evidence>
<sequence>MNLTQFFMLTLLGSTTIFYLIVKEASSYGKYRGILHAKPMCACLGDPLDPYILIFLYAFPQYRINKLNKGGVEKISKFNLNIEQTPGVNSGDDVEQIGEIYEKTNKKDSRKRKQASQVEEEVQLKDAVEKPATDRNLKKLQWRFFLNMTFQKASLLKKRNESTQGIADQQREITEKPTNTKPSRKPSVLENTANEEERENVTKRMNVAFEL</sequence>
<reference evidence="3" key="2">
    <citation type="submission" date="2020-05" db="UniProtKB">
        <authorList>
            <consortium name="EnsemblMetazoa"/>
        </authorList>
    </citation>
    <scope>IDENTIFICATION</scope>
    <source>
        <strain evidence="3">IAEA</strain>
    </source>
</reference>
<dbReference type="EMBL" id="JXJN01025654">
    <property type="status" value="NOT_ANNOTATED_CDS"/>
    <property type="molecule type" value="Genomic_DNA"/>
</dbReference>
<dbReference type="AlphaFoldDB" id="A0A1B0C4U0"/>
<protein>
    <submittedName>
        <fullName evidence="3">Uncharacterized protein</fullName>
    </submittedName>
</protein>
<proteinExistence type="predicted"/>